<dbReference type="SUPFAM" id="SSF48239">
    <property type="entry name" value="Terpenoid cyclases/Protein prenyltransferases"/>
    <property type="match status" value="1"/>
</dbReference>
<organism evidence="2 3">
    <name type="scientific">Kibdelosporangium phytohabitans</name>
    <dbReference type="NCBI Taxonomy" id="860235"/>
    <lineage>
        <taxon>Bacteria</taxon>
        <taxon>Bacillati</taxon>
        <taxon>Actinomycetota</taxon>
        <taxon>Actinomycetes</taxon>
        <taxon>Pseudonocardiales</taxon>
        <taxon>Pseudonocardiaceae</taxon>
        <taxon>Kibdelosporangium</taxon>
    </lineage>
</organism>
<dbReference type="Gene3D" id="1.50.10.20">
    <property type="match status" value="1"/>
</dbReference>
<dbReference type="EMBL" id="CP012752">
    <property type="protein sequence ID" value="ALG09133.1"/>
    <property type="molecule type" value="Genomic_DNA"/>
</dbReference>
<sequence>MRFRSLAVALLCATATVAAAPGVAAAHGNRTTDRADAAAGWLARQLVDGERFEVDFGGTKYPDQGLTVDAILAFASAGVSGTNGGKAITWLAKPEILSGYIGDGTTEAYAGATAKVSLAAQVRGQDPASFGGADLPARLRGLLTPSGRFSDRSAFGDYSNAFTQSLAIITLKRTPGGVPASAVDFAVGTQCPDGGYPIVFGAPACQSDTDATAMVTQALLATGRNTDAQEGLSWLISKQQANGGISALSGDPAVAPNANTTGLAAQALKAGGRPPAFHKAKQFVVGVQVGCAGPVENRGAIPYDATGYNPSTVVRATAQAVLGLGGPGLAALNAAGSKPGAPVLACPA</sequence>
<evidence type="ECO:0000313" key="2">
    <source>
        <dbReference type="EMBL" id="ALG09133.1"/>
    </source>
</evidence>
<keyword evidence="1" id="KW-0732">Signal</keyword>
<gene>
    <name evidence="2" type="ORF">AOZ06_21420</name>
</gene>
<dbReference type="STRING" id="860235.AOZ06_21420"/>
<dbReference type="RefSeq" id="WP_054291037.1">
    <property type="nucleotide sequence ID" value="NZ_CP012752.1"/>
</dbReference>
<reference evidence="2 3" key="1">
    <citation type="submission" date="2015-07" db="EMBL/GenBank/DDBJ databases">
        <title>Genome sequencing of Kibdelosporangium phytohabitans.</title>
        <authorList>
            <person name="Qin S."/>
            <person name="Xing K."/>
        </authorList>
    </citation>
    <scope>NUCLEOTIDE SEQUENCE [LARGE SCALE GENOMIC DNA]</scope>
    <source>
        <strain evidence="2 3">KLBMP1111</strain>
    </source>
</reference>
<dbReference type="KEGG" id="kphy:AOZ06_21420"/>
<dbReference type="AlphaFoldDB" id="A0A0N9I466"/>
<feature type="chain" id="PRO_5039002631" evidence="1">
    <location>
        <begin position="20"/>
        <end position="348"/>
    </location>
</feature>
<evidence type="ECO:0000256" key="1">
    <source>
        <dbReference type="SAM" id="SignalP"/>
    </source>
</evidence>
<dbReference type="Proteomes" id="UP000063699">
    <property type="component" value="Chromosome"/>
</dbReference>
<accession>A0A0N9I466</accession>
<protein>
    <submittedName>
        <fullName evidence="2">Peptidase</fullName>
    </submittedName>
</protein>
<dbReference type="InterPro" id="IPR008930">
    <property type="entry name" value="Terpenoid_cyclase/PrenylTrfase"/>
</dbReference>
<proteinExistence type="predicted"/>
<name>A0A0N9I466_9PSEU</name>
<keyword evidence="3" id="KW-1185">Reference proteome</keyword>
<feature type="signal peptide" evidence="1">
    <location>
        <begin position="1"/>
        <end position="19"/>
    </location>
</feature>
<evidence type="ECO:0000313" key="3">
    <source>
        <dbReference type="Proteomes" id="UP000063699"/>
    </source>
</evidence>
<dbReference type="OrthoDB" id="4842970at2"/>